<reference evidence="2 3" key="1">
    <citation type="submission" date="2018-12" db="EMBL/GenBank/DDBJ databases">
        <title>Draft genome sequence of Xylaria grammica IHI A82.</title>
        <authorList>
            <person name="Buettner E."/>
            <person name="Kellner H."/>
        </authorList>
    </citation>
    <scope>NUCLEOTIDE SEQUENCE [LARGE SCALE GENOMIC DNA]</scope>
    <source>
        <strain evidence="2 3">IHI A82</strain>
    </source>
</reference>
<keyword evidence="3" id="KW-1185">Reference proteome</keyword>
<evidence type="ECO:0000256" key="1">
    <source>
        <dbReference type="SAM" id="MobiDB-lite"/>
    </source>
</evidence>
<gene>
    <name evidence="2" type="ORF">EKO27_g3675</name>
</gene>
<dbReference type="InterPro" id="IPR009772">
    <property type="entry name" value="CDC123"/>
</dbReference>
<evidence type="ECO:0000313" key="2">
    <source>
        <dbReference type="EMBL" id="RWA11420.1"/>
    </source>
</evidence>
<sequence>MKVRLVNVDPIEVLADVERRYSSRAHGVDRATARFNTSFHTEREAPDLPPRPSEKPYSFKRWLPLILRSRGLTPSDAQVVAFSRAQARLLLQVADASIPSGAINRIYREDINQEIAPALESLAFPPEGLFMRLDACSAKDGVQKIPGNSALRSAESEEFELFFTPWNGRMRSEREYRVFCPPFRSQELLRISAISQYRWHREWLFYFASDEQRNQVVGRVAEGSDEIRKQIAAELHVGDEMDDLLMRQGLTFDVFYDEEQDLVQLVELNVFGARSACGSCLFQWVTDRKTLEGRGEPNDVEFRVTYQEIGYEEPSDYDEEDDEEDDDRE</sequence>
<dbReference type="EMBL" id="RYZI01000080">
    <property type="protein sequence ID" value="RWA11420.1"/>
    <property type="molecule type" value="Genomic_DNA"/>
</dbReference>
<dbReference type="Proteomes" id="UP000286045">
    <property type="component" value="Unassembled WGS sequence"/>
</dbReference>
<organism evidence="2 3">
    <name type="scientific">Xylaria grammica</name>
    <dbReference type="NCBI Taxonomy" id="363999"/>
    <lineage>
        <taxon>Eukaryota</taxon>
        <taxon>Fungi</taxon>
        <taxon>Dikarya</taxon>
        <taxon>Ascomycota</taxon>
        <taxon>Pezizomycotina</taxon>
        <taxon>Sordariomycetes</taxon>
        <taxon>Xylariomycetidae</taxon>
        <taxon>Xylariales</taxon>
        <taxon>Xylariaceae</taxon>
        <taxon>Xylaria</taxon>
    </lineage>
</organism>
<feature type="compositionally biased region" description="Acidic residues" evidence="1">
    <location>
        <begin position="310"/>
        <end position="329"/>
    </location>
</feature>
<dbReference type="Pfam" id="PF07065">
    <property type="entry name" value="D123"/>
    <property type="match status" value="1"/>
</dbReference>
<feature type="region of interest" description="Disordered" evidence="1">
    <location>
        <begin position="308"/>
        <end position="329"/>
    </location>
</feature>
<protein>
    <submittedName>
        <fullName evidence="2">Uncharacterized protein</fullName>
    </submittedName>
</protein>
<proteinExistence type="predicted"/>
<accession>A0A439DAI6</accession>
<dbReference type="AlphaFoldDB" id="A0A439DAI6"/>
<comment type="caution">
    <text evidence="2">The sequence shown here is derived from an EMBL/GenBank/DDBJ whole genome shotgun (WGS) entry which is preliminary data.</text>
</comment>
<evidence type="ECO:0000313" key="3">
    <source>
        <dbReference type="Proteomes" id="UP000286045"/>
    </source>
</evidence>
<name>A0A439DAI6_9PEZI</name>